<dbReference type="EMBL" id="SSTG01000003">
    <property type="protein sequence ID" value="THG55209.1"/>
    <property type="molecule type" value="Genomic_DNA"/>
</dbReference>
<gene>
    <name evidence="1" type="ORF">E5990_00640</name>
</gene>
<keyword evidence="2" id="KW-1185">Reference proteome</keyword>
<name>A0AC61S8B8_9BACT</name>
<accession>A0AC61S8B8</accession>
<dbReference type="Proteomes" id="UP000305401">
    <property type="component" value="Unassembled WGS sequence"/>
</dbReference>
<organism evidence="1 2">
    <name type="scientific">Muribaculum caecicola</name>
    <dbReference type="NCBI Taxonomy" id="3038144"/>
    <lineage>
        <taxon>Bacteria</taxon>
        <taxon>Pseudomonadati</taxon>
        <taxon>Bacteroidota</taxon>
        <taxon>Bacteroidia</taxon>
        <taxon>Bacteroidales</taxon>
        <taxon>Muribaculaceae</taxon>
        <taxon>Muribaculum</taxon>
    </lineage>
</organism>
<reference evidence="1" key="1">
    <citation type="submission" date="2019-04" db="EMBL/GenBank/DDBJ databases">
        <title>Microbes associate with the intestines of laboratory mice.</title>
        <authorList>
            <person name="Navarre W."/>
            <person name="Wong E."/>
            <person name="Huang K.C."/>
            <person name="Tropini C."/>
            <person name="Ng K."/>
            <person name="Yu B."/>
        </authorList>
    </citation>
    <scope>NUCLEOTIDE SEQUENCE</scope>
    <source>
        <strain evidence="1">NM86_A22</strain>
    </source>
</reference>
<sequence length="423" mass="44963">MKLSVIVIGDELLIGQVTDTNSGMIARKMAPYGWEVCYVQTVGDNAADISRAIESAFEQASVVITTGGLGPTKDDITKSVLCGIFGGRLVHDPMVTENINELARRRNFKMNVLTSAQAMVPSSCRVIQNKVGTAPIMWFERDNRVLVAMPGVPFETETMLAEAVMPMLLKRFPADVCIRHAVFLITGYTESALAEKIAAWEDALPPYLHLAYLPKPGLIRLRLDGIHADAGFITAKVALAADELKALLGKAVLACNDLAPAELLLNECRNKGVSLATAESCTGGNIAHELTLVSGASDVFMGGIVAYDNKVKEAVLGVGAKTLAENGAVSIPVVREMAAGALSATGASLSMSTSGIAGPGGGSDEKPVGTVCICARLNLDNSGTRFVEQFETFRFSGNRERIIDSATRSAIVMALRLLQENNY</sequence>
<evidence type="ECO:0000313" key="2">
    <source>
        <dbReference type="Proteomes" id="UP000305401"/>
    </source>
</evidence>
<comment type="caution">
    <text evidence="1">The sequence shown here is derived from an EMBL/GenBank/DDBJ whole genome shotgun (WGS) entry which is preliminary data.</text>
</comment>
<evidence type="ECO:0000313" key="1">
    <source>
        <dbReference type="EMBL" id="THG55209.1"/>
    </source>
</evidence>
<protein>
    <submittedName>
        <fullName evidence="1">CinA family nicotinamide mononucleotide deamidase-related protein</fullName>
    </submittedName>
</protein>
<proteinExistence type="predicted"/>